<protein>
    <recommendedName>
        <fullName evidence="3">Glycosyltransferase</fullName>
    </recommendedName>
</protein>
<evidence type="ECO:0008006" key="3">
    <source>
        <dbReference type="Google" id="ProtNLM"/>
    </source>
</evidence>
<organism evidence="1 2">
    <name type="scientific">Allokutzneria oryzae</name>
    <dbReference type="NCBI Taxonomy" id="1378989"/>
    <lineage>
        <taxon>Bacteria</taxon>
        <taxon>Bacillati</taxon>
        <taxon>Actinomycetota</taxon>
        <taxon>Actinomycetes</taxon>
        <taxon>Pseudonocardiales</taxon>
        <taxon>Pseudonocardiaceae</taxon>
        <taxon>Allokutzneria</taxon>
    </lineage>
</organism>
<accession>A0ABV6A901</accession>
<name>A0ABV6A901_9PSEU</name>
<comment type="caution">
    <text evidence="1">The sequence shown here is derived from an EMBL/GenBank/DDBJ whole genome shotgun (WGS) entry which is preliminary data.</text>
</comment>
<reference evidence="1 2" key="1">
    <citation type="submission" date="2024-09" db="EMBL/GenBank/DDBJ databases">
        <authorList>
            <person name="Sun Q."/>
            <person name="Mori K."/>
        </authorList>
    </citation>
    <scope>NUCLEOTIDE SEQUENCE [LARGE SCALE GENOMIC DNA]</scope>
    <source>
        <strain evidence="1 2">TBRC 7907</strain>
    </source>
</reference>
<dbReference type="Proteomes" id="UP001589693">
    <property type="component" value="Unassembled WGS sequence"/>
</dbReference>
<gene>
    <name evidence="1" type="ORF">ACFFQA_37360</name>
</gene>
<sequence>MGTVAIVIPYFNPVGYRSHPLKLARSIEAFRRAGLADDVYLAGAGTPRPPGVKIAFWDEACAFMWHKERLINLAARCLPPRYSHIVWSDSDVLVEADWAAAVTHAFAQAPLIQCFRISRYRTSSGPSAKTYAGTLSFTPGAGTGFAPGFCWGAHRSLFTDGPGLFDLGLVGGGDSVFTLGAVGHLPIPAQPEILSTRTTLERDWSPQLYSRFLHWRRQMRRWVADVEPAEADAQIEVLQHGPPAARDYFNRHALLKTLDPDVHLINEQERTLRWSQHGHKEIEPSISAYFHARDEDRDCSRSGVSGPARGA</sequence>
<proteinExistence type="predicted"/>
<dbReference type="InterPro" id="IPR029044">
    <property type="entry name" value="Nucleotide-diphossugar_trans"/>
</dbReference>
<dbReference type="RefSeq" id="WP_377862548.1">
    <property type="nucleotide sequence ID" value="NZ_JBHLZU010000037.1"/>
</dbReference>
<dbReference type="EMBL" id="JBHLZU010000037">
    <property type="protein sequence ID" value="MFB9909635.1"/>
    <property type="molecule type" value="Genomic_DNA"/>
</dbReference>
<keyword evidence="2" id="KW-1185">Reference proteome</keyword>
<dbReference type="SUPFAM" id="SSF53448">
    <property type="entry name" value="Nucleotide-diphospho-sugar transferases"/>
    <property type="match status" value="1"/>
</dbReference>
<evidence type="ECO:0000313" key="1">
    <source>
        <dbReference type="EMBL" id="MFB9909635.1"/>
    </source>
</evidence>
<evidence type="ECO:0000313" key="2">
    <source>
        <dbReference type="Proteomes" id="UP001589693"/>
    </source>
</evidence>